<dbReference type="Proteomes" id="UP000001551">
    <property type="component" value="Chromosome"/>
</dbReference>
<dbReference type="UniPathway" id="UPA00253">
    <property type="reaction ID" value="UER00326"/>
</dbReference>
<comment type="pathway">
    <text evidence="2">Cofactor biosynthesis; NAD(+) biosynthesis; iminoaspartate from L-aspartate (oxidase route): step 1/1.</text>
</comment>
<evidence type="ECO:0000256" key="1">
    <source>
        <dbReference type="ARBA" id="ARBA00001974"/>
    </source>
</evidence>
<dbReference type="InterPro" id="IPR036188">
    <property type="entry name" value="FAD/NAD-bd_sf"/>
</dbReference>
<dbReference type="FunFam" id="3.90.700.10:FF:000002">
    <property type="entry name" value="L-aspartate oxidase"/>
    <property type="match status" value="1"/>
</dbReference>
<evidence type="ECO:0000313" key="13">
    <source>
        <dbReference type="EMBL" id="ADU25630.1"/>
    </source>
</evidence>
<dbReference type="InterPro" id="IPR005288">
    <property type="entry name" value="NadB"/>
</dbReference>
<comment type="catalytic activity">
    <reaction evidence="11">
        <text>L-aspartate + O2 = iminosuccinate + H2O2</text>
        <dbReference type="Rhea" id="RHEA:25876"/>
        <dbReference type="ChEBI" id="CHEBI:15379"/>
        <dbReference type="ChEBI" id="CHEBI:16240"/>
        <dbReference type="ChEBI" id="CHEBI:29991"/>
        <dbReference type="ChEBI" id="CHEBI:77875"/>
        <dbReference type="EC" id="1.4.3.16"/>
    </reaction>
    <physiologicalReaction direction="left-to-right" evidence="11">
        <dbReference type="Rhea" id="RHEA:25877"/>
    </physiologicalReaction>
</comment>
<evidence type="ECO:0000256" key="2">
    <source>
        <dbReference type="ARBA" id="ARBA00004950"/>
    </source>
</evidence>
<comment type="cofactor">
    <cofactor evidence="1">
        <name>FAD</name>
        <dbReference type="ChEBI" id="CHEBI:57692"/>
    </cofactor>
</comment>
<dbReference type="InterPro" id="IPR003953">
    <property type="entry name" value="FAD-dep_OxRdtase_2_FAD-bd"/>
</dbReference>
<keyword evidence="14" id="KW-1185">Reference proteome</keyword>
<keyword evidence="9" id="KW-0560">Oxidoreductase</keyword>
<dbReference type="RefSeq" id="WP_013484011.1">
    <property type="nucleotide sequence ID" value="NC_014828.1"/>
</dbReference>
<dbReference type="Pfam" id="PF00890">
    <property type="entry name" value="FAD_binding_2"/>
    <property type="match status" value="1"/>
</dbReference>
<dbReference type="STRING" id="663278.Ethha_0039"/>
<evidence type="ECO:0000256" key="11">
    <source>
        <dbReference type="ARBA" id="ARBA00048305"/>
    </source>
</evidence>
<comment type="similarity">
    <text evidence="3">Belongs to the FAD-dependent oxidoreductase 2 family. NadB subfamily.</text>
</comment>
<feature type="domain" description="FAD-dependent oxidoreductase 2 FAD-binding" evidence="12">
    <location>
        <begin position="10"/>
        <end position="379"/>
    </location>
</feature>
<keyword evidence="8" id="KW-0274">FAD</keyword>
<protein>
    <recommendedName>
        <fullName evidence="5">L-aspartate oxidase</fullName>
        <ecNumber evidence="4">1.4.3.16</ecNumber>
    </recommendedName>
    <alternativeName>
        <fullName evidence="10">Quinolinate synthase B</fullName>
    </alternativeName>
</protein>
<name>E6U5G3_ETHHY</name>
<accession>E6U5G3</accession>
<dbReference type="Gene3D" id="3.50.50.60">
    <property type="entry name" value="FAD/NAD(P)-binding domain"/>
    <property type="match status" value="1"/>
</dbReference>
<dbReference type="InterPro" id="IPR027477">
    <property type="entry name" value="Succ_DH/fumarate_Rdtase_cat_sf"/>
</dbReference>
<evidence type="ECO:0000256" key="8">
    <source>
        <dbReference type="ARBA" id="ARBA00022827"/>
    </source>
</evidence>
<dbReference type="AlphaFoldDB" id="E6U5G3"/>
<dbReference type="PRINTS" id="PR00368">
    <property type="entry name" value="FADPNR"/>
</dbReference>
<evidence type="ECO:0000256" key="10">
    <source>
        <dbReference type="ARBA" id="ARBA00030386"/>
    </source>
</evidence>
<evidence type="ECO:0000256" key="3">
    <source>
        <dbReference type="ARBA" id="ARBA00008562"/>
    </source>
</evidence>
<dbReference type="SUPFAM" id="SSF51905">
    <property type="entry name" value="FAD/NAD(P)-binding domain"/>
    <property type="match status" value="1"/>
</dbReference>
<evidence type="ECO:0000256" key="6">
    <source>
        <dbReference type="ARBA" id="ARBA00022630"/>
    </source>
</evidence>
<evidence type="ECO:0000256" key="7">
    <source>
        <dbReference type="ARBA" id="ARBA00022642"/>
    </source>
</evidence>
<keyword evidence="7" id="KW-0662">Pyridine nucleotide biosynthesis</keyword>
<dbReference type="PANTHER" id="PTHR42716">
    <property type="entry name" value="L-ASPARTATE OXIDASE"/>
    <property type="match status" value="1"/>
</dbReference>
<sequence length="483" mass="51854">MNRSVKEVYDVLIVGSGAAGLHAALSLDAGFSVLVLSKDAADVCNSAYAQGGVAAVLNPQEDNEELHFQDTMIAGGHRNDPAAVRVLVHEGPASVLELRELGVAFDTGRDGALDLTLEGGHSRRRIAHHEDQTGAEIVRGLLAALAGRPNISLAADTVLTRLEKDAGGFHALIEQGGAFATVNARFCILATGGIGRVFRYTTNSPVATGDGIVFAEKLGARIKGMNLVQFHPTALARGPEERFLISESVRGEGAKLLNSRGERFMQRYDGRGELAPRDVVSRCIMEEARRTGSNEFYLDITAEPADFVRGRFPAIYRKCMEYGIDMTKDRIPVYPCQHYLMGGIDVDLNARTTVDGLYAVGECSHTGVHGANRLASNSLLEALVFSRRAAADILAAGHAPAEVRPLTPAQGKPAPVELRETIQGMVQESFFVTANLEKARENLPRVEAIARQMEDGYADSRGLTELRSLAGVAALILKEVLSA</sequence>
<gene>
    <name evidence="13" type="ordered locus">Ethha_0039</name>
</gene>
<keyword evidence="6" id="KW-0285">Flavoprotein</keyword>
<dbReference type="HOGENOM" id="CLU_014312_3_1_9"/>
<dbReference type="GO" id="GO:0033765">
    <property type="term" value="F:steroid dehydrogenase activity, acting on the CH-CH group of donors"/>
    <property type="evidence" value="ECO:0007669"/>
    <property type="project" value="UniProtKB-ARBA"/>
</dbReference>
<organism evidence="13 14">
    <name type="scientific">Ethanoligenens harbinense (strain DSM 18485 / JCM 12961 / CGMCC 1.5033 / YUAN-3)</name>
    <dbReference type="NCBI Taxonomy" id="663278"/>
    <lineage>
        <taxon>Bacteria</taxon>
        <taxon>Bacillati</taxon>
        <taxon>Bacillota</taxon>
        <taxon>Clostridia</taxon>
        <taxon>Eubacteriales</taxon>
        <taxon>Oscillospiraceae</taxon>
        <taxon>Ethanoligenens</taxon>
    </lineage>
</organism>
<dbReference type="eggNOG" id="COG0029">
    <property type="taxonomic scope" value="Bacteria"/>
</dbReference>
<reference evidence="13 14" key="1">
    <citation type="submission" date="2010-12" db="EMBL/GenBank/DDBJ databases">
        <title>Complete sequence of Ethanoligenens harbinense YUAN-3.</title>
        <authorList>
            <person name="Lucas S."/>
            <person name="Copeland A."/>
            <person name="Lapidus A."/>
            <person name="Cheng J.-F."/>
            <person name="Bruce D."/>
            <person name="Goodwin L."/>
            <person name="Pitluck S."/>
            <person name="Chertkov O."/>
            <person name="Misra M."/>
            <person name="Detter J.C."/>
            <person name="Han C."/>
            <person name="Tapia R."/>
            <person name="Land M."/>
            <person name="Hauser L."/>
            <person name="Jeffries C."/>
            <person name="Kyrpides N."/>
            <person name="Ivanova N."/>
            <person name="Mikhailova N."/>
            <person name="Wang A."/>
            <person name="Mouttaki H."/>
            <person name="He Z."/>
            <person name="Zhou J."/>
            <person name="Hemme C.L."/>
            <person name="Woyke T."/>
        </authorList>
    </citation>
    <scope>NUCLEOTIDE SEQUENCE [LARGE SCALE GENOMIC DNA]</scope>
    <source>
        <strain evidence="14">DSM 18485 / JCM 12961 / CGMCC 1.5033 / YUAN-3</strain>
    </source>
</reference>
<dbReference type="EMBL" id="CP002400">
    <property type="protein sequence ID" value="ADU25630.1"/>
    <property type="molecule type" value="Genomic_DNA"/>
</dbReference>
<evidence type="ECO:0000256" key="9">
    <source>
        <dbReference type="ARBA" id="ARBA00023002"/>
    </source>
</evidence>
<evidence type="ECO:0000256" key="5">
    <source>
        <dbReference type="ARBA" id="ARBA00021901"/>
    </source>
</evidence>
<dbReference type="KEGG" id="eha:Ethha_0039"/>
<dbReference type="EC" id="1.4.3.16" evidence="4"/>
<dbReference type="GO" id="GO:0008734">
    <property type="term" value="F:L-aspartate oxidase activity"/>
    <property type="evidence" value="ECO:0007669"/>
    <property type="project" value="UniProtKB-EC"/>
</dbReference>
<dbReference type="SUPFAM" id="SSF56425">
    <property type="entry name" value="Succinate dehydrogenase/fumarate reductase flavoprotein, catalytic domain"/>
    <property type="match status" value="1"/>
</dbReference>
<proteinExistence type="inferred from homology"/>
<evidence type="ECO:0000313" key="14">
    <source>
        <dbReference type="Proteomes" id="UP000001551"/>
    </source>
</evidence>
<evidence type="ECO:0000259" key="12">
    <source>
        <dbReference type="Pfam" id="PF00890"/>
    </source>
</evidence>
<dbReference type="GO" id="GO:0034628">
    <property type="term" value="P:'de novo' NAD+ biosynthetic process from L-aspartate"/>
    <property type="evidence" value="ECO:0007669"/>
    <property type="project" value="TreeGrafter"/>
</dbReference>
<dbReference type="PANTHER" id="PTHR42716:SF2">
    <property type="entry name" value="L-ASPARTATE OXIDASE, CHLOROPLASTIC"/>
    <property type="match status" value="1"/>
</dbReference>
<evidence type="ECO:0000256" key="4">
    <source>
        <dbReference type="ARBA" id="ARBA00012173"/>
    </source>
</evidence>
<dbReference type="Gene3D" id="3.90.700.10">
    <property type="entry name" value="Succinate dehydrogenase/fumarate reductase flavoprotein, catalytic domain"/>
    <property type="match status" value="1"/>
</dbReference>